<sequence>METEKETSNSFCKHVPNLLSSFVDTFVDFSVSGLFLPSPPTSPPPPLPTRLPSPQRLIAVGDLHGDLEKSKQALRLAGVIDSSDRYTGGSATVVQVGDVLDRGGDELKILYLLEKLKREAARCGGSIITMNGNHEIMNVEGDFRYATKTGVEEFRVWLKWFREGNKMKSLCQGLERPKDPLDGIHVTFRGARKEFHDGFRARVAALRPNGPISRRFFTQNVTVLVVGDSIFVHGGLLPDHVSYGLEKINAEVSDWVNGSAGRISPPYCRGRNAVVWLRKFSDEVAVNCDCSTLEHVLSTIPGVKRMIMGHTIQSDGINAVCDNKAIRIDVGMSNGCGGGLPEVLEINGTSGVRILTSNPLYQNKENASGFDVGKEEGSGLLLTEHGGPRQVEVKA</sequence>
<proteinExistence type="predicted"/>
<accession>A0A1S2Z2E5</accession>
<dbReference type="PaxDb" id="3827-XP_004513795.1"/>
<dbReference type="InterPro" id="IPR029052">
    <property type="entry name" value="Metallo-depent_PP-like"/>
</dbReference>
<reference evidence="3" key="1">
    <citation type="submission" date="2025-08" db="UniProtKB">
        <authorList>
            <consortium name="RefSeq"/>
        </authorList>
    </citation>
    <scope>IDENTIFICATION</scope>
    <source>
        <tissue evidence="3">Etiolated seedlings</tissue>
    </source>
</reference>
<evidence type="ECO:0000313" key="3">
    <source>
        <dbReference type="RefSeq" id="XP_004513795.1"/>
    </source>
</evidence>
<dbReference type="Proteomes" id="UP000087171">
    <property type="component" value="Unplaced"/>
</dbReference>
<gene>
    <name evidence="3" type="primary">LOC101506168</name>
</gene>
<dbReference type="GeneID" id="101506168"/>
<dbReference type="eggNOG" id="KOG0374">
    <property type="taxonomic scope" value="Eukaryota"/>
</dbReference>
<feature type="domain" description="Calcineurin-like phosphoesterase" evidence="1">
    <location>
        <begin position="56"/>
        <end position="188"/>
    </location>
</feature>
<dbReference type="GO" id="GO:0016787">
    <property type="term" value="F:hydrolase activity"/>
    <property type="evidence" value="ECO:0007669"/>
    <property type="project" value="InterPro"/>
</dbReference>
<dbReference type="InterPro" id="IPR004843">
    <property type="entry name" value="Calcineurin-like_PHP"/>
</dbReference>
<dbReference type="AlphaFoldDB" id="A0A1S2Z2E5"/>
<keyword evidence="2" id="KW-1185">Reference proteome</keyword>
<dbReference type="Gene3D" id="3.60.21.10">
    <property type="match status" value="1"/>
</dbReference>
<dbReference type="RefSeq" id="XP_004513795.1">
    <property type="nucleotide sequence ID" value="XM_004513738.3"/>
</dbReference>
<dbReference type="KEGG" id="cam:101506168"/>
<dbReference type="PANTHER" id="PTHR47680">
    <property type="entry name" value="SHEWANELLA-LIKE PROTEIN PHOSPHATASE 2"/>
    <property type="match status" value="1"/>
</dbReference>
<evidence type="ECO:0000313" key="2">
    <source>
        <dbReference type="Proteomes" id="UP000087171"/>
    </source>
</evidence>
<evidence type="ECO:0000259" key="1">
    <source>
        <dbReference type="Pfam" id="PF00149"/>
    </source>
</evidence>
<protein>
    <submittedName>
        <fullName evidence="3">Shewanella-like protein phosphatase 2</fullName>
    </submittedName>
</protein>
<dbReference type="OrthoDB" id="5976022at2759"/>
<dbReference type="Pfam" id="PF00149">
    <property type="entry name" value="Metallophos"/>
    <property type="match status" value="1"/>
</dbReference>
<dbReference type="PANTHER" id="PTHR47680:SF2">
    <property type="entry name" value="SHEWANELLA-LIKE PROTEIN PHOSPHATASE 2"/>
    <property type="match status" value="1"/>
</dbReference>
<dbReference type="CDD" id="cd07425">
    <property type="entry name" value="MPP_Shelphs"/>
    <property type="match status" value="1"/>
</dbReference>
<dbReference type="SUPFAM" id="SSF56300">
    <property type="entry name" value="Metallo-dependent phosphatases"/>
    <property type="match status" value="1"/>
</dbReference>
<dbReference type="InterPro" id="IPR041787">
    <property type="entry name" value="MPP_Shelphs"/>
</dbReference>
<dbReference type="STRING" id="3827.A0A1S2Z2E5"/>
<name>A0A1S2Z2E5_CICAR</name>
<organism evidence="2 3">
    <name type="scientific">Cicer arietinum</name>
    <name type="common">Chickpea</name>
    <name type="synonym">Garbanzo</name>
    <dbReference type="NCBI Taxonomy" id="3827"/>
    <lineage>
        <taxon>Eukaryota</taxon>
        <taxon>Viridiplantae</taxon>
        <taxon>Streptophyta</taxon>
        <taxon>Embryophyta</taxon>
        <taxon>Tracheophyta</taxon>
        <taxon>Spermatophyta</taxon>
        <taxon>Magnoliopsida</taxon>
        <taxon>eudicotyledons</taxon>
        <taxon>Gunneridae</taxon>
        <taxon>Pentapetalae</taxon>
        <taxon>rosids</taxon>
        <taxon>fabids</taxon>
        <taxon>Fabales</taxon>
        <taxon>Fabaceae</taxon>
        <taxon>Papilionoideae</taxon>
        <taxon>50 kb inversion clade</taxon>
        <taxon>NPAAA clade</taxon>
        <taxon>Hologalegina</taxon>
        <taxon>IRL clade</taxon>
        <taxon>Cicereae</taxon>
        <taxon>Cicer</taxon>
    </lineage>
</organism>